<dbReference type="SUPFAM" id="SSF53067">
    <property type="entry name" value="Actin-like ATPase domain"/>
    <property type="match status" value="2"/>
</dbReference>
<gene>
    <name evidence="2" type="ORF">LX95_01364</name>
</gene>
<evidence type="ECO:0000313" key="3">
    <source>
        <dbReference type="Proteomes" id="UP000249542"/>
    </source>
</evidence>
<dbReference type="GO" id="GO:0002949">
    <property type="term" value="P:tRNA threonylcarbamoyladenosine modification"/>
    <property type="evidence" value="ECO:0007669"/>
    <property type="project" value="InterPro"/>
</dbReference>
<reference evidence="2 3" key="1">
    <citation type="submission" date="2018-06" db="EMBL/GenBank/DDBJ databases">
        <title>Genomic Encyclopedia of Archaeal and Bacterial Type Strains, Phase II (KMG-II): from individual species to whole genera.</title>
        <authorList>
            <person name="Goeker M."/>
        </authorList>
    </citation>
    <scope>NUCLEOTIDE SEQUENCE [LARGE SCALE GENOMIC DNA]</scope>
    <source>
        <strain evidence="2 3">DSM 15361</strain>
    </source>
</reference>
<sequence>MALILLLETTTINCSVALAEDDKIIAIKEDKTPGYSHAEKLHLFIEAVLTESNKTLLNLDAVAVSKGPGSYTGLRIGVSAAKGLCYALNLPLLSVDTLTSIAHQYKSLDFTDGYVIPILDARRMEVYTSVFKLENGELILISPVEAKIIDENSFEELKGNKLFVGDGVGKIEEVLSNKKNTSFLQCLPSTKEMAAIACHKYKISDMEDVAYFEPFYLKDFVIKKKKN</sequence>
<dbReference type="PANTHER" id="PTHR11735:SF11">
    <property type="entry name" value="TRNA THREONYLCARBAMOYLADENOSINE BIOSYNTHESIS PROTEIN TSAB"/>
    <property type="match status" value="1"/>
</dbReference>
<dbReference type="Proteomes" id="UP000249542">
    <property type="component" value="Unassembled WGS sequence"/>
</dbReference>
<name>A0A2W7I853_9FLAO</name>
<dbReference type="InterPro" id="IPR022496">
    <property type="entry name" value="T6A_TsaB"/>
</dbReference>
<dbReference type="AlphaFoldDB" id="A0A2W7I853"/>
<dbReference type="InterPro" id="IPR043129">
    <property type="entry name" value="ATPase_NBD"/>
</dbReference>
<dbReference type="CDD" id="cd24032">
    <property type="entry name" value="ASKHA_NBD_TsaB"/>
    <property type="match status" value="1"/>
</dbReference>
<dbReference type="PANTHER" id="PTHR11735">
    <property type="entry name" value="TRNA N6-ADENOSINE THREONYLCARBAMOYLTRANSFERASE"/>
    <property type="match status" value="1"/>
</dbReference>
<dbReference type="EMBL" id="QKYV01000003">
    <property type="protein sequence ID" value="PZW41682.1"/>
    <property type="molecule type" value="Genomic_DNA"/>
</dbReference>
<proteinExistence type="predicted"/>
<feature type="domain" description="Gcp-like" evidence="1">
    <location>
        <begin position="36"/>
        <end position="138"/>
    </location>
</feature>
<dbReference type="GO" id="GO:0005829">
    <property type="term" value="C:cytosol"/>
    <property type="evidence" value="ECO:0007669"/>
    <property type="project" value="TreeGrafter"/>
</dbReference>
<dbReference type="Pfam" id="PF00814">
    <property type="entry name" value="TsaD"/>
    <property type="match status" value="1"/>
</dbReference>
<evidence type="ECO:0000259" key="1">
    <source>
        <dbReference type="Pfam" id="PF00814"/>
    </source>
</evidence>
<keyword evidence="3" id="KW-1185">Reference proteome</keyword>
<organism evidence="2 3">
    <name type="scientific">Mesonia algae</name>
    <dbReference type="NCBI Taxonomy" id="213248"/>
    <lineage>
        <taxon>Bacteria</taxon>
        <taxon>Pseudomonadati</taxon>
        <taxon>Bacteroidota</taxon>
        <taxon>Flavobacteriia</taxon>
        <taxon>Flavobacteriales</taxon>
        <taxon>Flavobacteriaceae</taxon>
        <taxon>Mesonia</taxon>
    </lineage>
</organism>
<dbReference type="Gene3D" id="3.30.420.40">
    <property type="match status" value="2"/>
</dbReference>
<comment type="caution">
    <text evidence="2">The sequence shown here is derived from an EMBL/GenBank/DDBJ whole genome shotgun (WGS) entry which is preliminary data.</text>
</comment>
<protein>
    <submittedName>
        <fullName evidence="2">tRNA threonylcarbamoyladenosine biosynthesis protein TsaB</fullName>
    </submittedName>
</protein>
<evidence type="ECO:0000313" key="2">
    <source>
        <dbReference type="EMBL" id="PZW41682.1"/>
    </source>
</evidence>
<dbReference type="InterPro" id="IPR000905">
    <property type="entry name" value="Gcp-like_dom"/>
</dbReference>
<dbReference type="RefSeq" id="WP_111540685.1">
    <property type="nucleotide sequence ID" value="NZ_QKYV01000003.1"/>
</dbReference>
<accession>A0A2W7I853</accession>
<dbReference type="NCBIfam" id="TIGR03725">
    <property type="entry name" value="T6A_YeaZ"/>
    <property type="match status" value="1"/>
</dbReference>